<evidence type="ECO:0008006" key="3">
    <source>
        <dbReference type="Google" id="ProtNLM"/>
    </source>
</evidence>
<dbReference type="GO" id="GO:0070694">
    <property type="term" value="F:5-hydroxymethyl-dUMP N-hydrolase activity"/>
    <property type="evidence" value="ECO:0007669"/>
    <property type="project" value="TreeGrafter"/>
</dbReference>
<dbReference type="EMBL" id="MGFM01000021">
    <property type="protein sequence ID" value="OGM05791.1"/>
    <property type="molecule type" value="Genomic_DNA"/>
</dbReference>
<dbReference type="Gene3D" id="3.40.50.450">
    <property type="match status" value="1"/>
</dbReference>
<sequence>MKIYFAGSMVGEQNYFSGMWAIVKKLREQGHDVLTGFVIGLPYMPGYPVSNAWERDIPLLQECDAIVAEVSQPSTGVGIELGVAAVAFGKPALCLRHASLENERLSSLINQGPFEVAHYDENYSGSIEAVLQNFFMGLKTEGMINRETE</sequence>
<gene>
    <name evidence="1" type="ORF">A2125_02780</name>
</gene>
<organism evidence="1 2">
    <name type="scientific">Candidatus Woesebacteria bacterium GWB1_43_5</name>
    <dbReference type="NCBI Taxonomy" id="1802474"/>
    <lineage>
        <taxon>Bacteria</taxon>
        <taxon>Candidatus Woeseibacteriota</taxon>
    </lineage>
</organism>
<dbReference type="SUPFAM" id="SSF52309">
    <property type="entry name" value="N-(deoxy)ribosyltransferase-like"/>
    <property type="match status" value="1"/>
</dbReference>
<evidence type="ECO:0000313" key="2">
    <source>
        <dbReference type="Proteomes" id="UP000178812"/>
    </source>
</evidence>
<dbReference type="PANTHER" id="PTHR15364:SF0">
    <property type="entry name" value="2'-DEOXYNUCLEOSIDE 5'-PHOSPHATE N-HYDROLASE 1"/>
    <property type="match status" value="1"/>
</dbReference>
<dbReference type="Proteomes" id="UP000178812">
    <property type="component" value="Unassembled WGS sequence"/>
</dbReference>
<dbReference type="AlphaFoldDB" id="A0A1F7WSN3"/>
<accession>A0A1F7WSN3</accession>
<dbReference type="Pfam" id="PF05014">
    <property type="entry name" value="Nuc_deoxyrib_tr"/>
    <property type="match status" value="1"/>
</dbReference>
<reference evidence="1 2" key="1">
    <citation type="journal article" date="2016" name="Nat. Commun.">
        <title>Thousands of microbial genomes shed light on interconnected biogeochemical processes in an aquifer system.</title>
        <authorList>
            <person name="Anantharaman K."/>
            <person name="Brown C.T."/>
            <person name="Hug L.A."/>
            <person name="Sharon I."/>
            <person name="Castelle C.J."/>
            <person name="Probst A.J."/>
            <person name="Thomas B.C."/>
            <person name="Singh A."/>
            <person name="Wilkins M.J."/>
            <person name="Karaoz U."/>
            <person name="Brodie E.L."/>
            <person name="Williams K.H."/>
            <person name="Hubbard S.S."/>
            <person name="Banfield J.F."/>
        </authorList>
    </citation>
    <scope>NUCLEOTIDE SEQUENCE [LARGE SCALE GENOMIC DNA]</scope>
</reference>
<dbReference type="GO" id="GO:0009159">
    <property type="term" value="P:deoxyribonucleoside monophosphate catabolic process"/>
    <property type="evidence" value="ECO:0007669"/>
    <property type="project" value="TreeGrafter"/>
</dbReference>
<comment type="caution">
    <text evidence="1">The sequence shown here is derived from an EMBL/GenBank/DDBJ whole genome shotgun (WGS) entry which is preliminary data.</text>
</comment>
<proteinExistence type="predicted"/>
<dbReference type="PANTHER" id="PTHR15364">
    <property type="entry name" value="2'-DEOXYNUCLEOSIDE 5'-PHOSPHATE N-HYDROLASE 1"/>
    <property type="match status" value="1"/>
</dbReference>
<name>A0A1F7WSN3_9BACT</name>
<evidence type="ECO:0000313" key="1">
    <source>
        <dbReference type="EMBL" id="OGM05791.1"/>
    </source>
</evidence>
<dbReference type="InterPro" id="IPR051239">
    <property type="entry name" value="2'-dNMP_N-hydrolase"/>
</dbReference>
<protein>
    <recommendedName>
        <fullName evidence="3">2'-deoxynucleoside 5'-phosphate N-hydrolase 1</fullName>
    </recommendedName>
</protein>
<dbReference type="InterPro" id="IPR007710">
    <property type="entry name" value="Nucleoside_deoxyribTrfase"/>
</dbReference>